<reference evidence="4 5" key="1">
    <citation type="journal article" date="2014" name="Int. J. Syst. Evol. Microbiol.">
        <title>Complete genome sequence of Corynebacterium casei LMG S-19264T (=DSM 44701T), isolated from a smear-ripened cheese.</title>
        <authorList>
            <consortium name="US DOE Joint Genome Institute (JGI-PGF)"/>
            <person name="Walter F."/>
            <person name="Albersmeier A."/>
            <person name="Kalinowski J."/>
            <person name="Ruckert C."/>
        </authorList>
    </citation>
    <scope>NUCLEOTIDE SEQUENCE [LARGE SCALE GENOMIC DNA]</scope>
    <source>
        <strain evidence="4 5">NBRC 112785</strain>
    </source>
</reference>
<gene>
    <name evidence="4" type="ORF">GCM10007894_16950</name>
</gene>
<keyword evidence="2" id="KW-0560">Oxidoreductase</keyword>
<dbReference type="EMBL" id="BSPO01000003">
    <property type="protein sequence ID" value="GLS83718.1"/>
    <property type="molecule type" value="Genomic_DNA"/>
</dbReference>
<dbReference type="GO" id="GO:0016491">
    <property type="term" value="F:oxidoreductase activity"/>
    <property type="evidence" value="ECO:0007669"/>
    <property type="project" value="UniProtKB-KW"/>
</dbReference>
<dbReference type="InterPro" id="IPR020904">
    <property type="entry name" value="Sc_DH/Rdtase_CS"/>
</dbReference>
<dbReference type="Gene3D" id="3.40.50.720">
    <property type="entry name" value="NAD(P)-binding Rossmann-like Domain"/>
    <property type="match status" value="1"/>
</dbReference>
<evidence type="ECO:0000313" key="5">
    <source>
        <dbReference type="Proteomes" id="UP001157439"/>
    </source>
</evidence>
<organism evidence="4 5">
    <name type="scientific">Paraferrimonas haliotis</name>
    <dbReference type="NCBI Taxonomy" id="2013866"/>
    <lineage>
        <taxon>Bacteria</taxon>
        <taxon>Pseudomonadati</taxon>
        <taxon>Pseudomonadota</taxon>
        <taxon>Gammaproteobacteria</taxon>
        <taxon>Alteromonadales</taxon>
        <taxon>Ferrimonadaceae</taxon>
        <taxon>Paraferrimonas</taxon>
    </lineage>
</organism>
<evidence type="ECO:0000313" key="4">
    <source>
        <dbReference type="EMBL" id="GLS83718.1"/>
    </source>
</evidence>
<dbReference type="PRINTS" id="PR00081">
    <property type="entry name" value="GDHRDH"/>
</dbReference>
<dbReference type="InterPro" id="IPR002347">
    <property type="entry name" value="SDR_fam"/>
</dbReference>
<dbReference type="PRINTS" id="PR00080">
    <property type="entry name" value="SDRFAMILY"/>
</dbReference>
<evidence type="ECO:0000256" key="2">
    <source>
        <dbReference type="ARBA" id="ARBA00023002"/>
    </source>
</evidence>
<dbReference type="AlphaFoldDB" id="A0AA37WWP0"/>
<protein>
    <submittedName>
        <fullName evidence="4">Short-chain dehydrogenase</fullName>
    </submittedName>
</protein>
<sequence>MGEQRVLITGASSGIGEQLALDYAANGWQVIACGRNLEALGALHQQHDNIKPLSFDINSLGSIKQALADVAAKDLDLVILNAGVCEYIDTPMQFDSALFERVIQTNVIAVGYCLEAMLPCIRTGGRIALMSSSASFLSLPRAEAYGASKAAVSYLAHTLAIDIAPKQLGVSVIHPGFVKTPLTDKNDFPMPMRISVEQASAAIRTDLAKGKTEINFPGRFTWILKTMALLPTSLWRWMARKGLAGSNQ</sequence>
<dbReference type="Pfam" id="PF00106">
    <property type="entry name" value="adh_short"/>
    <property type="match status" value="1"/>
</dbReference>
<dbReference type="GO" id="GO:0016020">
    <property type="term" value="C:membrane"/>
    <property type="evidence" value="ECO:0007669"/>
    <property type="project" value="TreeGrafter"/>
</dbReference>
<dbReference type="Proteomes" id="UP001157439">
    <property type="component" value="Unassembled WGS sequence"/>
</dbReference>
<dbReference type="SUPFAM" id="SSF51735">
    <property type="entry name" value="NAD(P)-binding Rossmann-fold domains"/>
    <property type="match status" value="1"/>
</dbReference>
<evidence type="ECO:0000256" key="3">
    <source>
        <dbReference type="RuleBase" id="RU000363"/>
    </source>
</evidence>
<dbReference type="RefSeq" id="WP_095500533.1">
    <property type="nucleotide sequence ID" value="NZ_BSPO01000003.1"/>
</dbReference>
<keyword evidence="5" id="KW-1185">Reference proteome</keyword>
<comment type="similarity">
    <text evidence="1 3">Belongs to the short-chain dehydrogenases/reductases (SDR) family.</text>
</comment>
<dbReference type="PANTHER" id="PTHR44196">
    <property type="entry name" value="DEHYDROGENASE/REDUCTASE SDR FAMILY MEMBER 7B"/>
    <property type="match status" value="1"/>
</dbReference>
<evidence type="ECO:0000256" key="1">
    <source>
        <dbReference type="ARBA" id="ARBA00006484"/>
    </source>
</evidence>
<name>A0AA37WWP0_9GAMM</name>
<comment type="caution">
    <text evidence="4">The sequence shown here is derived from an EMBL/GenBank/DDBJ whole genome shotgun (WGS) entry which is preliminary data.</text>
</comment>
<dbReference type="InterPro" id="IPR036291">
    <property type="entry name" value="NAD(P)-bd_dom_sf"/>
</dbReference>
<dbReference type="PANTHER" id="PTHR44196:SF1">
    <property type="entry name" value="DEHYDROGENASE_REDUCTASE SDR FAMILY MEMBER 7B"/>
    <property type="match status" value="1"/>
</dbReference>
<accession>A0AA37WWP0</accession>
<dbReference type="PROSITE" id="PS00061">
    <property type="entry name" value="ADH_SHORT"/>
    <property type="match status" value="1"/>
</dbReference>
<proteinExistence type="inferred from homology"/>